<comment type="similarity">
    <text evidence="10">Belongs to the insect chemoreceptor superfamily. Heteromeric odorant receptor channel (TC 1.A.69) family.</text>
</comment>
<evidence type="ECO:0000256" key="4">
    <source>
        <dbReference type="ARBA" id="ARBA00022692"/>
    </source>
</evidence>
<keyword evidence="5 10" id="KW-0552">Olfaction</keyword>
<evidence type="ECO:0000256" key="8">
    <source>
        <dbReference type="ARBA" id="ARBA00023170"/>
    </source>
</evidence>
<feature type="transmembrane region" description="Helical" evidence="10">
    <location>
        <begin position="290"/>
        <end position="312"/>
    </location>
</feature>
<keyword evidence="7 10" id="KW-0472">Membrane</keyword>
<name>A0A1S7UEF7_AEDAE</name>
<keyword evidence="3 10" id="KW-0716">Sensory transduction</keyword>
<sequence>MFKFFRSIKPFLIEKYRKFNASDNSFVVMMFCNHFVGIFDNPDPDPVRIRLLKRFLLTFAIVYVFSEVVSVFLFEAFSVEQDFGILFMTFGRLLCIVMWSSFAMHHQDLKRTWLFLLNTQQDTPDDRRRKFIRTVNWITLMFLMQDVLPMVVWAMSGHSESSLQLYNNHLIDQVNALANPIVVVVLTMMFCYSVVVVGSVLPALTLEFHILGLDFELLFEDVGSLSDGDNWDAVEAAFKRCVDRHQVLLDTAKALRKQLKIYFLVQLGINFVAIVFSTLIYIYTQRSNDSSYVFNAFGAMSIMCNLLLYGYLCDRLEEQVAAINRHLYCSNWTGIKFDSTKFGKRYKNLRRMMLIVMERTQKKVGFTCGNFFGMSLVTCRKVLWFAYTVLAMLMHFLE</sequence>
<dbReference type="Pfam" id="PF02949">
    <property type="entry name" value="7tm_6"/>
    <property type="match status" value="1"/>
</dbReference>
<accession>A0A1S7UEF7</accession>
<evidence type="ECO:0000256" key="9">
    <source>
        <dbReference type="ARBA" id="ARBA00023224"/>
    </source>
</evidence>
<dbReference type="AlphaFoldDB" id="A0A1S7UEF7"/>
<evidence type="ECO:0000256" key="5">
    <source>
        <dbReference type="ARBA" id="ARBA00022725"/>
    </source>
</evidence>
<dbReference type="EMBL" id="CH477379">
    <property type="protein sequence ID" value="EAT42235.1"/>
    <property type="molecule type" value="Genomic_DNA"/>
</dbReference>
<evidence type="ECO:0000256" key="6">
    <source>
        <dbReference type="ARBA" id="ARBA00022989"/>
    </source>
</evidence>
<evidence type="ECO:0000256" key="7">
    <source>
        <dbReference type="ARBA" id="ARBA00023136"/>
    </source>
</evidence>
<evidence type="ECO:0000256" key="1">
    <source>
        <dbReference type="ARBA" id="ARBA00004651"/>
    </source>
</evidence>
<feature type="transmembrane region" description="Helical" evidence="10">
    <location>
        <begin position="176"/>
        <end position="201"/>
    </location>
</feature>
<feature type="transmembrane region" description="Helical" evidence="10">
    <location>
        <begin position="55"/>
        <end position="77"/>
    </location>
</feature>
<dbReference type="Proteomes" id="UP000682892">
    <property type="component" value="Unassembled WGS sequence"/>
</dbReference>
<comment type="subcellular location">
    <subcellularLocation>
        <location evidence="1 10">Cell membrane</location>
        <topology evidence="1 10">Multi-pass membrane protein</topology>
    </subcellularLocation>
</comment>
<keyword evidence="2" id="KW-1003">Cell membrane</keyword>
<dbReference type="GO" id="GO:0004984">
    <property type="term" value="F:olfactory receptor activity"/>
    <property type="evidence" value="ECO:0007669"/>
    <property type="project" value="InterPro"/>
</dbReference>
<proteinExistence type="inferred from homology"/>
<dbReference type="GO" id="GO:0005549">
    <property type="term" value="F:odorant binding"/>
    <property type="evidence" value="ECO:0007669"/>
    <property type="project" value="InterPro"/>
</dbReference>
<keyword evidence="4 10" id="KW-0812">Transmembrane</keyword>
<keyword evidence="8 10" id="KW-0675">Receptor</keyword>
<reference evidence="11" key="3">
    <citation type="submission" date="2012-09" db="EMBL/GenBank/DDBJ databases">
        <authorList>
            <consortium name="VectorBase"/>
        </authorList>
    </citation>
    <scope>NUCLEOTIDE SEQUENCE</scope>
    <source>
        <strain evidence="11">Liverpool</strain>
    </source>
</reference>
<evidence type="ECO:0000256" key="10">
    <source>
        <dbReference type="RuleBase" id="RU351113"/>
    </source>
</evidence>
<protein>
    <recommendedName>
        <fullName evidence="10">Odorant receptor</fullName>
    </recommendedName>
</protein>
<evidence type="ECO:0000256" key="2">
    <source>
        <dbReference type="ARBA" id="ARBA00022475"/>
    </source>
</evidence>
<evidence type="ECO:0000313" key="11">
    <source>
        <dbReference type="EMBL" id="EAT42235.1"/>
    </source>
</evidence>
<evidence type="ECO:0000313" key="12">
    <source>
        <dbReference type="Proteomes" id="UP000682892"/>
    </source>
</evidence>
<gene>
    <name evidence="11" type="primary">GPROR74</name>
    <name evidence="11" type="ORF">AaeL_AAEL006195</name>
</gene>
<organism evidence="11 12">
    <name type="scientific">Aedes aegypti</name>
    <name type="common">Yellowfever mosquito</name>
    <name type="synonym">Culex aegypti</name>
    <dbReference type="NCBI Taxonomy" id="7159"/>
    <lineage>
        <taxon>Eukaryota</taxon>
        <taxon>Metazoa</taxon>
        <taxon>Ecdysozoa</taxon>
        <taxon>Arthropoda</taxon>
        <taxon>Hexapoda</taxon>
        <taxon>Insecta</taxon>
        <taxon>Pterygota</taxon>
        <taxon>Neoptera</taxon>
        <taxon>Endopterygota</taxon>
        <taxon>Diptera</taxon>
        <taxon>Nematocera</taxon>
        <taxon>Culicoidea</taxon>
        <taxon>Culicidae</taxon>
        <taxon>Culicinae</taxon>
        <taxon>Aedini</taxon>
        <taxon>Aedes</taxon>
        <taxon>Stegomyia</taxon>
    </lineage>
</organism>
<comment type="caution">
    <text evidence="10">Lacks conserved residue(s) required for the propagation of feature annotation.</text>
</comment>
<reference evidence="11" key="2">
    <citation type="journal article" date="2007" name="Science">
        <title>Genome sequence of Aedes aegypti, a major arbovirus vector.</title>
        <authorList>
            <person name="Nene V."/>
            <person name="Wortman J.R."/>
            <person name="Lawson D."/>
            <person name="Haas B."/>
            <person name="Kodira C."/>
            <person name="Tu Z.J."/>
            <person name="Loftus B."/>
            <person name="Xi Z."/>
            <person name="Megy K."/>
            <person name="Grabherr M."/>
            <person name="Ren Q."/>
            <person name="Zdobnov E.M."/>
            <person name="Lobo N.F."/>
            <person name="Campbell K.S."/>
            <person name="Brown S.E."/>
            <person name="Bonaldo M.F."/>
            <person name="Zhu J."/>
            <person name="Sinkins S.P."/>
            <person name="Hogenkamp D.G."/>
            <person name="Amedeo P."/>
            <person name="Arensburger P."/>
            <person name="Atkinson P.W."/>
            <person name="Bidwell S."/>
            <person name="Biedler J."/>
            <person name="Birney E."/>
            <person name="Bruggner R.V."/>
            <person name="Costas J."/>
            <person name="Coy M.R."/>
            <person name="Crabtree J."/>
            <person name="Crawford M."/>
            <person name="Debruyn B."/>
            <person name="Decaprio D."/>
            <person name="Eiglmeier K."/>
            <person name="Eisenstadt E."/>
            <person name="El-Dorry H."/>
            <person name="Gelbart W.M."/>
            <person name="Gomes S.L."/>
            <person name="Hammond M."/>
            <person name="Hannick L.I."/>
            <person name="Hogan J.R."/>
            <person name="Holmes M.H."/>
            <person name="Jaffe D."/>
            <person name="Johnston J.S."/>
            <person name="Kennedy R.C."/>
            <person name="Koo H."/>
            <person name="Kravitz S."/>
            <person name="Kriventseva E.V."/>
            <person name="Kulp D."/>
            <person name="Labutti K."/>
            <person name="Lee E."/>
            <person name="Li S."/>
            <person name="Lovin D.D."/>
            <person name="Mao C."/>
            <person name="Mauceli E."/>
            <person name="Menck C.F."/>
            <person name="Miller J.R."/>
            <person name="Montgomery P."/>
            <person name="Mori A."/>
            <person name="Nascimento A.L."/>
            <person name="Naveira H.F."/>
            <person name="Nusbaum C."/>
            <person name="O'leary S."/>
            <person name="Orvis J."/>
            <person name="Pertea M."/>
            <person name="Quesneville H."/>
            <person name="Reidenbach K.R."/>
            <person name="Rogers Y.H."/>
            <person name="Roth C.W."/>
            <person name="Schneider J.R."/>
            <person name="Schatz M."/>
            <person name="Shumway M."/>
            <person name="Stanke M."/>
            <person name="Stinson E.O."/>
            <person name="Tubio J.M."/>
            <person name="Vanzee J.P."/>
            <person name="Verjovski-Almeida S."/>
            <person name="Werner D."/>
            <person name="White O."/>
            <person name="Wyder S."/>
            <person name="Zeng Q."/>
            <person name="Zhao Q."/>
            <person name="Zhao Y."/>
            <person name="Hill C.A."/>
            <person name="Raikhel A.S."/>
            <person name="Soares M.B."/>
            <person name="Knudson D.L."/>
            <person name="Lee N.H."/>
            <person name="Galagan J."/>
            <person name="Salzberg S.L."/>
            <person name="Paulsen I.T."/>
            <person name="Dimopoulos G."/>
            <person name="Collins F.H."/>
            <person name="Birren B."/>
            <person name="Fraser-Liggett C.M."/>
            <person name="Severson D.W."/>
        </authorList>
    </citation>
    <scope>NUCLEOTIDE SEQUENCE [LARGE SCALE GENOMIC DNA]</scope>
    <source>
        <strain evidence="11">Liverpool</strain>
    </source>
</reference>
<feature type="transmembrane region" description="Helical" evidence="10">
    <location>
        <begin position="261"/>
        <end position="284"/>
    </location>
</feature>
<keyword evidence="9 10" id="KW-0807">Transducer</keyword>
<dbReference type="GO" id="GO:0005886">
    <property type="term" value="C:plasma membrane"/>
    <property type="evidence" value="ECO:0007669"/>
    <property type="project" value="UniProtKB-SubCell"/>
</dbReference>
<feature type="transmembrane region" description="Helical" evidence="10">
    <location>
        <begin position="83"/>
        <end position="102"/>
    </location>
</feature>
<dbReference type="PANTHER" id="PTHR21137">
    <property type="entry name" value="ODORANT RECEPTOR"/>
    <property type="match status" value="1"/>
</dbReference>
<feature type="transmembrane region" description="Helical" evidence="10">
    <location>
        <begin position="137"/>
        <end position="156"/>
    </location>
</feature>
<keyword evidence="6 10" id="KW-1133">Transmembrane helix</keyword>
<evidence type="ECO:0000256" key="3">
    <source>
        <dbReference type="ARBA" id="ARBA00022606"/>
    </source>
</evidence>
<dbReference type="GO" id="GO:0007165">
    <property type="term" value="P:signal transduction"/>
    <property type="evidence" value="ECO:0007669"/>
    <property type="project" value="UniProtKB-KW"/>
</dbReference>
<dbReference type="PANTHER" id="PTHR21137:SF35">
    <property type="entry name" value="ODORANT RECEPTOR 19A-RELATED"/>
    <property type="match status" value="1"/>
</dbReference>
<reference evidence="11" key="1">
    <citation type="submission" date="2005-10" db="EMBL/GenBank/DDBJ databases">
        <authorList>
            <person name="Loftus B.J."/>
            <person name="Nene V.M."/>
            <person name="Hannick L.I."/>
            <person name="Bidwell S."/>
            <person name="Haas B."/>
            <person name="Amedeo P."/>
            <person name="Orvis J."/>
            <person name="Wortman J.R."/>
            <person name="White O.R."/>
            <person name="Salzberg S."/>
            <person name="Shumway M."/>
            <person name="Koo H."/>
            <person name="Zhao Y."/>
            <person name="Holmes M."/>
            <person name="Miller J."/>
            <person name="Schatz M."/>
            <person name="Pop M."/>
            <person name="Pai G."/>
            <person name="Utterback T."/>
            <person name="Rogers Y.-H."/>
            <person name="Kravitz S."/>
            <person name="Fraser C.M."/>
        </authorList>
    </citation>
    <scope>NUCLEOTIDE SEQUENCE</scope>
    <source>
        <strain evidence="11">Liverpool</strain>
    </source>
</reference>
<dbReference type="InterPro" id="IPR004117">
    <property type="entry name" value="7tm6_olfct_rcpt"/>
</dbReference>